<dbReference type="InterPro" id="IPR029063">
    <property type="entry name" value="SAM-dependent_MTases_sf"/>
</dbReference>
<dbReference type="PANTHER" id="PTHR43861">
    <property type="entry name" value="TRANS-ACONITATE 2-METHYLTRANSFERASE-RELATED"/>
    <property type="match status" value="1"/>
</dbReference>
<dbReference type="AlphaFoldDB" id="A0A6C0I1W3"/>
<name>A0A6C0I1W3_9ZZZZ</name>
<accession>A0A6C0I1W3</accession>
<feature type="region of interest" description="Disordered" evidence="1">
    <location>
        <begin position="7"/>
        <end position="29"/>
    </location>
</feature>
<proteinExistence type="predicted"/>
<evidence type="ECO:0000256" key="1">
    <source>
        <dbReference type="SAM" id="MobiDB-lite"/>
    </source>
</evidence>
<dbReference type="SUPFAM" id="SSF53335">
    <property type="entry name" value="S-adenosyl-L-methionine-dependent methyltransferases"/>
    <property type="match status" value="1"/>
</dbReference>
<evidence type="ECO:0008006" key="3">
    <source>
        <dbReference type="Google" id="ProtNLM"/>
    </source>
</evidence>
<dbReference type="CDD" id="cd02440">
    <property type="entry name" value="AdoMet_MTases"/>
    <property type="match status" value="1"/>
</dbReference>
<dbReference type="Gene3D" id="3.40.50.150">
    <property type="entry name" value="Vaccinia Virus protein VP39"/>
    <property type="match status" value="1"/>
</dbReference>
<protein>
    <recommendedName>
        <fullName evidence="3">Methyltransferase type 11 domain-containing protein</fullName>
    </recommendedName>
</protein>
<sequence>MLKIIKKNTNGKKSGKLENKKSGKSASSKESITTKKLATSLSTYIVSKNDTREKLIQRDKYFKFIDITHKHEIEDRNCLVEMLKNYYIHFNYNYPNIKSNSQFQYYILECFKNNYIDHLNRLIVLLSSYLILDDIYFLINMLKILNIHTDDQVYSYIKSKKYKIKKNKNIYTTCSRLDVGFERIYENCKKYIIPSSNYNYLDFGCGNGNKTLKFQKLFKIPLANTYGTDIKNWGPYDKERKFNFHFKFLGENNKIEFKDNTFDLITCFLALHHIPNLTDTINEIKRVLKPNGLLFILDHNVFIPLDSIILDIQHNLYAYINNEPNKDTFNRFFNYLEWDYILHNLGFHYKVGKDYFETVNLTIRFDYQFYGLYQKHFLPVYETSSLRPSKS</sequence>
<organism evidence="2">
    <name type="scientific">viral metagenome</name>
    <dbReference type="NCBI Taxonomy" id="1070528"/>
    <lineage>
        <taxon>unclassified sequences</taxon>
        <taxon>metagenomes</taxon>
        <taxon>organismal metagenomes</taxon>
    </lineage>
</organism>
<evidence type="ECO:0000313" key="2">
    <source>
        <dbReference type="EMBL" id="QHT86347.1"/>
    </source>
</evidence>
<dbReference type="Pfam" id="PF13489">
    <property type="entry name" value="Methyltransf_23"/>
    <property type="match status" value="1"/>
</dbReference>
<reference evidence="2" key="1">
    <citation type="journal article" date="2020" name="Nature">
        <title>Giant virus diversity and host interactions through global metagenomics.</title>
        <authorList>
            <person name="Schulz F."/>
            <person name="Roux S."/>
            <person name="Paez-Espino D."/>
            <person name="Jungbluth S."/>
            <person name="Walsh D.A."/>
            <person name="Denef V.J."/>
            <person name="McMahon K.D."/>
            <person name="Konstantinidis K.T."/>
            <person name="Eloe-Fadrosh E.A."/>
            <person name="Kyrpides N.C."/>
            <person name="Woyke T."/>
        </authorList>
    </citation>
    <scope>NUCLEOTIDE SEQUENCE</scope>
    <source>
        <strain evidence="2">GVMAG-M-3300023184-186</strain>
    </source>
</reference>
<dbReference type="EMBL" id="MN740067">
    <property type="protein sequence ID" value="QHT86347.1"/>
    <property type="molecule type" value="Genomic_DNA"/>
</dbReference>